<name>A0ABD3MR89_9STRA</name>
<evidence type="ECO:0000313" key="3">
    <source>
        <dbReference type="Proteomes" id="UP001530400"/>
    </source>
</evidence>
<dbReference type="EMBL" id="JALLPJ020001386">
    <property type="protein sequence ID" value="KAL3766404.1"/>
    <property type="molecule type" value="Genomic_DNA"/>
</dbReference>
<protein>
    <submittedName>
        <fullName evidence="2">Uncharacterized protein</fullName>
    </submittedName>
</protein>
<proteinExistence type="predicted"/>
<dbReference type="PANTHER" id="PTHR36897:SF2">
    <property type="entry name" value="OS10G0350800 PROTEIN"/>
    <property type="match status" value="1"/>
</dbReference>
<evidence type="ECO:0000313" key="2">
    <source>
        <dbReference type="EMBL" id="KAL3766404.1"/>
    </source>
</evidence>
<keyword evidence="1" id="KW-0732">Signal</keyword>
<comment type="caution">
    <text evidence="2">The sequence shown here is derived from an EMBL/GenBank/DDBJ whole genome shotgun (WGS) entry which is preliminary data.</text>
</comment>
<feature type="signal peptide" evidence="1">
    <location>
        <begin position="1"/>
        <end position="25"/>
    </location>
</feature>
<sequence>MCCYNRLIALLLLLICIYLPWSVDAFSPPSSRVSVCTKSHLSYGSTKHHARTMQLQSTVGDIAGIEEITSFASNNGVTLSFTTFGPGYRGVAVTKNDPDNILGYIEGFIRPAGKILHADKMEIFKSALNSARNTESFKGGGTFLGPGLLIACVCLLHGKESGCQTCEFLAIDDAEFQHKRLVRYYKTAGFDEIRYVGEELKDIPDRLVWGGCGTLMRGNIDDILMKWTRIIRGASVADS</sequence>
<dbReference type="Proteomes" id="UP001530400">
    <property type="component" value="Unassembled WGS sequence"/>
</dbReference>
<feature type="chain" id="PRO_5044897088" evidence="1">
    <location>
        <begin position="26"/>
        <end position="239"/>
    </location>
</feature>
<dbReference type="PANTHER" id="PTHR36897">
    <property type="entry name" value="OS10G0351100-LIKE PROTEIN"/>
    <property type="match status" value="1"/>
</dbReference>
<evidence type="ECO:0000256" key="1">
    <source>
        <dbReference type="SAM" id="SignalP"/>
    </source>
</evidence>
<keyword evidence="3" id="KW-1185">Reference proteome</keyword>
<accession>A0ABD3MR89</accession>
<dbReference type="AlphaFoldDB" id="A0ABD3MR89"/>
<gene>
    <name evidence="2" type="ORF">ACHAWO_008068</name>
</gene>
<organism evidence="2 3">
    <name type="scientific">Cyclotella atomus</name>
    <dbReference type="NCBI Taxonomy" id="382360"/>
    <lineage>
        <taxon>Eukaryota</taxon>
        <taxon>Sar</taxon>
        <taxon>Stramenopiles</taxon>
        <taxon>Ochrophyta</taxon>
        <taxon>Bacillariophyta</taxon>
        <taxon>Coscinodiscophyceae</taxon>
        <taxon>Thalassiosirophycidae</taxon>
        <taxon>Stephanodiscales</taxon>
        <taxon>Stephanodiscaceae</taxon>
        <taxon>Cyclotella</taxon>
    </lineage>
</organism>
<reference evidence="2 3" key="1">
    <citation type="submission" date="2024-10" db="EMBL/GenBank/DDBJ databases">
        <title>Updated reference genomes for cyclostephanoid diatoms.</title>
        <authorList>
            <person name="Roberts W.R."/>
            <person name="Alverson A.J."/>
        </authorList>
    </citation>
    <scope>NUCLEOTIDE SEQUENCE [LARGE SCALE GENOMIC DNA]</scope>
    <source>
        <strain evidence="2 3">AJA010-31</strain>
    </source>
</reference>